<evidence type="ECO:0000313" key="10">
    <source>
        <dbReference type="Proteomes" id="UP000799423"/>
    </source>
</evidence>
<sequence length="405" mass="44997">MSNVNGTLTLVPPPPGYVVNFANPQRQLMTEMYTVTVVENILAFAFLLQRLYTRIHLMNLFQLEDVVVIAAWIFSAATQAVLLVGWHEGVMGVHAWEISLDDYGKYARLIFAAPLIYAPCMACAKAALCLFYRRLNPNQYYQIAVGATLFLDVGAYTGIFFSLIFACRPIRANWDPMLFASAVCVNRGAIYIATAVIGIVTDLLLILIPIPTIWGLQMPTKQKIGLTAMFGVGSITMVTSIIRLVILLPSLTSMDQPWVIGEGTLWINVEANLLVICCCLPTLRRFFRHVAPRLIGEYTDDPSSGESSGNKPRTWGSWTSRPKRQFDTLMNTIDDGGDKSDIPLETRSDGKKQSVRDPRINVKRVTGDNDSEEAILYERTVDVTFENVKGQPARSQPHAGKAWAS</sequence>
<comment type="subcellular location">
    <subcellularLocation>
        <location evidence="1">Membrane</location>
        <topology evidence="1">Multi-pass membrane protein</topology>
    </subcellularLocation>
</comment>
<accession>A0A6A7APU8</accession>
<keyword evidence="10" id="KW-1185">Reference proteome</keyword>
<evidence type="ECO:0000259" key="8">
    <source>
        <dbReference type="Pfam" id="PF20684"/>
    </source>
</evidence>
<dbReference type="AlphaFoldDB" id="A0A6A7APU8"/>
<feature type="compositionally biased region" description="Polar residues" evidence="6">
    <location>
        <begin position="301"/>
        <end position="320"/>
    </location>
</feature>
<name>A0A6A7APU8_9PLEO</name>
<gene>
    <name evidence="9" type="ORF">T440DRAFT_410368</name>
</gene>
<evidence type="ECO:0000256" key="1">
    <source>
        <dbReference type="ARBA" id="ARBA00004141"/>
    </source>
</evidence>
<evidence type="ECO:0000313" key="9">
    <source>
        <dbReference type="EMBL" id="KAF2844357.1"/>
    </source>
</evidence>
<evidence type="ECO:0000256" key="6">
    <source>
        <dbReference type="SAM" id="MobiDB-lite"/>
    </source>
</evidence>
<dbReference type="InterPro" id="IPR052337">
    <property type="entry name" value="SAT4-like"/>
</dbReference>
<dbReference type="OrthoDB" id="5342292at2759"/>
<feature type="transmembrane region" description="Helical" evidence="7">
    <location>
        <begin position="189"/>
        <end position="214"/>
    </location>
</feature>
<feature type="compositionally biased region" description="Basic and acidic residues" evidence="6">
    <location>
        <begin position="336"/>
        <end position="360"/>
    </location>
</feature>
<feature type="transmembrane region" description="Helical" evidence="7">
    <location>
        <begin position="143"/>
        <end position="166"/>
    </location>
</feature>
<protein>
    <recommendedName>
        <fullName evidence="8">Rhodopsin domain-containing protein</fullName>
    </recommendedName>
</protein>
<reference evidence="9" key="1">
    <citation type="submission" date="2020-01" db="EMBL/GenBank/DDBJ databases">
        <authorList>
            <consortium name="DOE Joint Genome Institute"/>
            <person name="Haridas S."/>
            <person name="Albert R."/>
            <person name="Binder M."/>
            <person name="Bloem J."/>
            <person name="Labutti K."/>
            <person name="Salamov A."/>
            <person name="Andreopoulos B."/>
            <person name="Baker S.E."/>
            <person name="Barry K."/>
            <person name="Bills G."/>
            <person name="Bluhm B.H."/>
            <person name="Cannon C."/>
            <person name="Castanera R."/>
            <person name="Culley D.E."/>
            <person name="Daum C."/>
            <person name="Ezra D."/>
            <person name="Gonzalez J.B."/>
            <person name="Henrissat B."/>
            <person name="Kuo A."/>
            <person name="Liang C."/>
            <person name="Lipzen A."/>
            <person name="Lutzoni F."/>
            <person name="Magnuson J."/>
            <person name="Mondo S."/>
            <person name="Nolan M."/>
            <person name="Ohm R."/>
            <person name="Pangilinan J."/>
            <person name="Park H.-J."/>
            <person name="Ramirez L."/>
            <person name="Alfaro M."/>
            <person name="Sun H."/>
            <person name="Tritt A."/>
            <person name="Yoshinaga Y."/>
            <person name="Zwiers L.-H."/>
            <person name="Turgeon B.G."/>
            <person name="Goodwin S.B."/>
            <person name="Spatafora J.W."/>
            <person name="Crous P.W."/>
            <person name="Grigoriev I.V."/>
        </authorList>
    </citation>
    <scope>NUCLEOTIDE SEQUENCE</scope>
    <source>
        <strain evidence="9">IPT5</strain>
    </source>
</reference>
<keyword evidence="4 7" id="KW-0472">Membrane</keyword>
<organism evidence="9 10">
    <name type="scientific">Plenodomus tracheiphilus IPT5</name>
    <dbReference type="NCBI Taxonomy" id="1408161"/>
    <lineage>
        <taxon>Eukaryota</taxon>
        <taxon>Fungi</taxon>
        <taxon>Dikarya</taxon>
        <taxon>Ascomycota</taxon>
        <taxon>Pezizomycotina</taxon>
        <taxon>Dothideomycetes</taxon>
        <taxon>Pleosporomycetidae</taxon>
        <taxon>Pleosporales</taxon>
        <taxon>Pleosporineae</taxon>
        <taxon>Leptosphaeriaceae</taxon>
        <taxon>Plenodomus</taxon>
    </lineage>
</organism>
<evidence type="ECO:0000256" key="2">
    <source>
        <dbReference type="ARBA" id="ARBA00022692"/>
    </source>
</evidence>
<feature type="domain" description="Rhodopsin" evidence="8">
    <location>
        <begin position="50"/>
        <end position="288"/>
    </location>
</feature>
<proteinExistence type="inferred from homology"/>
<keyword evidence="3 7" id="KW-1133">Transmembrane helix</keyword>
<dbReference type="InterPro" id="IPR049326">
    <property type="entry name" value="Rhodopsin_dom_fungi"/>
</dbReference>
<evidence type="ECO:0000256" key="5">
    <source>
        <dbReference type="ARBA" id="ARBA00038359"/>
    </source>
</evidence>
<evidence type="ECO:0000256" key="3">
    <source>
        <dbReference type="ARBA" id="ARBA00022989"/>
    </source>
</evidence>
<evidence type="ECO:0000256" key="7">
    <source>
        <dbReference type="SAM" id="Phobius"/>
    </source>
</evidence>
<dbReference type="GO" id="GO:0016020">
    <property type="term" value="C:membrane"/>
    <property type="evidence" value="ECO:0007669"/>
    <property type="project" value="UniProtKB-SubCell"/>
</dbReference>
<feature type="transmembrane region" description="Helical" evidence="7">
    <location>
        <begin position="32"/>
        <end position="53"/>
    </location>
</feature>
<dbReference type="PANTHER" id="PTHR33048:SF124">
    <property type="entry name" value="INTEGRAL MEMBRANE PROTEIN"/>
    <property type="match status" value="1"/>
</dbReference>
<evidence type="ECO:0000256" key="4">
    <source>
        <dbReference type="ARBA" id="ARBA00023136"/>
    </source>
</evidence>
<feature type="transmembrane region" description="Helical" evidence="7">
    <location>
        <begin position="65"/>
        <end position="86"/>
    </location>
</feature>
<comment type="similarity">
    <text evidence="5">Belongs to the SAT4 family.</text>
</comment>
<dbReference type="EMBL" id="MU006386">
    <property type="protein sequence ID" value="KAF2844357.1"/>
    <property type="molecule type" value="Genomic_DNA"/>
</dbReference>
<feature type="region of interest" description="Disordered" evidence="6">
    <location>
        <begin position="298"/>
        <end position="368"/>
    </location>
</feature>
<dbReference type="PANTHER" id="PTHR33048">
    <property type="entry name" value="PTH11-LIKE INTEGRAL MEMBRANE PROTEIN (AFU_ORTHOLOGUE AFUA_5G11245)"/>
    <property type="match status" value="1"/>
</dbReference>
<feature type="transmembrane region" description="Helical" evidence="7">
    <location>
        <begin position="226"/>
        <end position="251"/>
    </location>
</feature>
<dbReference type="Proteomes" id="UP000799423">
    <property type="component" value="Unassembled WGS sequence"/>
</dbReference>
<keyword evidence="2 7" id="KW-0812">Transmembrane</keyword>
<feature type="transmembrane region" description="Helical" evidence="7">
    <location>
        <begin position="106"/>
        <end position="131"/>
    </location>
</feature>
<dbReference type="Pfam" id="PF20684">
    <property type="entry name" value="Fung_rhodopsin"/>
    <property type="match status" value="1"/>
</dbReference>